<sequence>MAESSCSKADIRQVHQLRQKIRHAQEPDNPGLIYQWIQADNALAGYQTEQRRQHCIHQFQLLMDVVSDDYLPVHWRNTCLDSVSIPLCTLKCLADDTQSVTRVRQLFSELRTLSHYFQHSLSCYDQHYS</sequence>
<dbReference type="Proteomes" id="UP000565262">
    <property type="component" value="Unassembled WGS sequence"/>
</dbReference>
<evidence type="ECO:0000313" key="2">
    <source>
        <dbReference type="Proteomes" id="UP000565262"/>
    </source>
</evidence>
<protein>
    <submittedName>
        <fullName evidence="1">Uncharacterized protein</fullName>
    </submittedName>
</protein>
<dbReference type="EMBL" id="JACJFM010000027">
    <property type="protein sequence ID" value="MBB1488395.1"/>
    <property type="molecule type" value="Genomic_DNA"/>
</dbReference>
<proteinExistence type="predicted"/>
<organism evidence="1 2">
    <name type="scientific">Oceanospirillum sediminis</name>
    <dbReference type="NCBI Taxonomy" id="2760088"/>
    <lineage>
        <taxon>Bacteria</taxon>
        <taxon>Pseudomonadati</taxon>
        <taxon>Pseudomonadota</taxon>
        <taxon>Gammaproteobacteria</taxon>
        <taxon>Oceanospirillales</taxon>
        <taxon>Oceanospirillaceae</taxon>
        <taxon>Oceanospirillum</taxon>
    </lineage>
</organism>
<dbReference type="RefSeq" id="WP_182810163.1">
    <property type="nucleotide sequence ID" value="NZ_JACJFM010000027.1"/>
</dbReference>
<evidence type="ECO:0000313" key="1">
    <source>
        <dbReference type="EMBL" id="MBB1488395.1"/>
    </source>
</evidence>
<dbReference type="AlphaFoldDB" id="A0A839ISU9"/>
<accession>A0A839ISU9</accession>
<gene>
    <name evidence="1" type="ORF">H4O21_17455</name>
</gene>
<name>A0A839ISU9_9GAMM</name>
<comment type="caution">
    <text evidence="1">The sequence shown here is derived from an EMBL/GenBank/DDBJ whole genome shotgun (WGS) entry which is preliminary data.</text>
</comment>
<reference evidence="1 2" key="1">
    <citation type="submission" date="2020-08" db="EMBL/GenBank/DDBJ databases">
        <title>Oceanospirillum sp. nov. isolated from marine sediment.</title>
        <authorList>
            <person name="Ji X."/>
        </authorList>
    </citation>
    <scope>NUCLEOTIDE SEQUENCE [LARGE SCALE GENOMIC DNA]</scope>
    <source>
        <strain evidence="1 2">D5</strain>
    </source>
</reference>
<keyword evidence="2" id="KW-1185">Reference proteome</keyword>